<accession>D3PCN2</accession>
<organism evidence="2 3">
    <name type="scientific">Deferribacter desulfuricans (strain DSM 14783 / JCM 11476 / NBRC 101012 / SSM1)</name>
    <dbReference type="NCBI Taxonomy" id="639282"/>
    <lineage>
        <taxon>Bacteria</taxon>
        <taxon>Pseudomonadati</taxon>
        <taxon>Deferribacterota</taxon>
        <taxon>Deferribacteres</taxon>
        <taxon>Deferribacterales</taxon>
        <taxon>Deferribacteraceae</taxon>
        <taxon>Deferribacter</taxon>
    </lineage>
</organism>
<name>D3PCN2_DEFDS</name>
<evidence type="ECO:0000313" key="3">
    <source>
        <dbReference type="Proteomes" id="UP000001520"/>
    </source>
</evidence>
<reference evidence="2 3" key="1">
    <citation type="journal article" date="2010" name="DNA Res.">
        <title>Bacterial lifestyle in a deep-sea hydrothermal vent chimney revealed by the genome sequence of the thermophilic bacterium Deferribacter desulfuricans SSM1.</title>
        <authorList>
            <person name="Takaki Y."/>
            <person name="Shimamura S."/>
            <person name="Nakagawa S."/>
            <person name="Fukuhara Y."/>
            <person name="Horikawa H."/>
            <person name="Ankai A."/>
            <person name="Harada T."/>
            <person name="Hosoyama A."/>
            <person name="Oguchi A."/>
            <person name="Fukui S."/>
            <person name="Fujita N."/>
            <person name="Takami H."/>
            <person name="Takai K."/>
        </authorList>
    </citation>
    <scope>NUCLEOTIDE SEQUENCE [LARGE SCALE GENOMIC DNA]</scope>
    <source>
        <strain evidence="3">DSM 14783 / JCM 11476 / NBRC 101012 / SSM1</strain>
    </source>
</reference>
<keyword evidence="3" id="KW-1185">Reference proteome</keyword>
<dbReference type="STRING" id="639282.DEFDS_0879"/>
<sequence length="124" mass="14600">MRISNIIDIKFFMHYILFIFNNGVHRINNNGVVILIPKNINSDKMLKRIIFHVKPRLSYFLSPKSYLPFDSGFEAKSTNGDFWDGGQTPNEALKLRKHVVLCPLFFINLIIYLSNIKYKYHNYS</sequence>
<evidence type="ECO:0000256" key="1">
    <source>
        <dbReference type="SAM" id="Phobius"/>
    </source>
</evidence>
<dbReference type="HOGENOM" id="CLU_2000146_0_0_0"/>
<dbReference type="Proteomes" id="UP000001520">
    <property type="component" value="Chromosome"/>
</dbReference>
<dbReference type="AlphaFoldDB" id="D3PCN2"/>
<evidence type="ECO:0000313" key="2">
    <source>
        <dbReference type="EMBL" id="BAI80355.1"/>
    </source>
</evidence>
<feature type="transmembrane region" description="Helical" evidence="1">
    <location>
        <begin position="99"/>
        <end position="118"/>
    </location>
</feature>
<keyword evidence="1" id="KW-0472">Membrane</keyword>
<proteinExistence type="predicted"/>
<protein>
    <submittedName>
        <fullName evidence="2">Uncharacterized protein</fullName>
    </submittedName>
</protein>
<gene>
    <name evidence="2" type="ordered locus">DEFDS_0879</name>
</gene>
<keyword evidence="1" id="KW-0812">Transmembrane</keyword>
<dbReference type="EMBL" id="AP011529">
    <property type="protein sequence ID" value="BAI80355.1"/>
    <property type="molecule type" value="Genomic_DNA"/>
</dbReference>
<dbReference type="KEGG" id="ddf:DEFDS_0879"/>
<keyword evidence="1" id="KW-1133">Transmembrane helix</keyword>